<dbReference type="InterPro" id="IPR018466">
    <property type="entry name" value="Kre9/Knh1-like_N"/>
</dbReference>
<evidence type="ECO:0000256" key="2">
    <source>
        <dbReference type="SAM" id="SignalP"/>
    </source>
</evidence>
<dbReference type="eggNOG" id="ENOG502ZWJN">
    <property type="taxonomic scope" value="Bacteria"/>
</dbReference>
<keyword evidence="1 2" id="KW-0732">Signal</keyword>
<reference evidence="4 5" key="1">
    <citation type="journal article" date="2011" name="Stand. Genomic Sci.">
        <title>Complete genome sequence of the thermophilic sulfur-reducer Hippea maritima type strain (MH(2)).</title>
        <authorList>
            <person name="Huntemann M."/>
            <person name="Lu M."/>
            <person name="Nolan M."/>
            <person name="Lapidus A."/>
            <person name="Lucas S."/>
            <person name="Hammon N."/>
            <person name="Deshpande S."/>
            <person name="Cheng J.F."/>
            <person name="Tapia R."/>
            <person name="Han C."/>
            <person name="Goodwin L."/>
            <person name="Pitluck S."/>
            <person name="Liolios K."/>
            <person name="Pagani I."/>
            <person name="Ivanova N."/>
            <person name="Ovchinikova G."/>
            <person name="Pati A."/>
            <person name="Chen A."/>
            <person name="Palaniappan K."/>
            <person name="Land M."/>
            <person name="Hauser L."/>
            <person name="Jeffries C.D."/>
            <person name="Detter J.C."/>
            <person name="Brambilla E.M."/>
            <person name="Rohde M."/>
            <person name="Spring S."/>
            <person name="Goker M."/>
            <person name="Woyke T."/>
            <person name="Bristow J."/>
            <person name="Eisen J.A."/>
            <person name="Markowitz V."/>
            <person name="Hugenholtz P."/>
            <person name="Kyrpides N.C."/>
            <person name="Klenk H.P."/>
            <person name="Mavromatis K."/>
        </authorList>
    </citation>
    <scope>NUCLEOTIDE SEQUENCE [LARGE SCALE GENOMIC DNA]</scope>
    <source>
        <strain evidence="5">ATCC 700847 / DSM 10411 / MH2</strain>
    </source>
</reference>
<name>F2LTM3_HIPMA</name>
<dbReference type="STRING" id="760142.Hipma_0371"/>
<feature type="domain" description="Yeast cell wall synthesis Kre9/Knh1-like N-terminal" evidence="3">
    <location>
        <begin position="31"/>
        <end position="123"/>
    </location>
</feature>
<feature type="chain" id="PRO_5003285887" description="Yeast cell wall synthesis Kre9/Knh1-like N-terminal domain-containing protein" evidence="2">
    <location>
        <begin position="26"/>
        <end position="125"/>
    </location>
</feature>
<keyword evidence="5" id="KW-1185">Reference proteome</keyword>
<dbReference type="HOGENOM" id="CLU_1989563_0_0_7"/>
<dbReference type="AlphaFoldDB" id="F2LTM3"/>
<evidence type="ECO:0000256" key="1">
    <source>
        <dbReference type="ARBA" id="ARBA00022729"/>
    </source>
</evidence>
<sequence>MKFLKRILIALICVFLFSLTLEACAENIIISPKKGNVWHEGKTYTIKWKSLDEGVICIAILIGGHYAGVINDCDSCASQGKFKWRIPNGFVSGFGKNSDNYVRVVLYYKDNETKSFYSDYFTISK</sequence>
<dbReference type="Proteomes" id="UP000008139">
    <property type="component" value="Chromosome"/>
</dbReference>
<dbReference type="RefSeq" id="WP_013681392.1">
    <property type="nucleotide sequence ID" value="NC_015318.1"/>
</dbReference>
<dbReference type="EMBL" id="CP002606">
    <property type="protein sequence ID" value="AEA33348.1"/>
    <property type="molecule type" value="Genomic_DNA"/>
</dbReference>
<dbReference type="Pfam" id="PF10342">
    <property type="entry name" value="Kre9_KNH"/>
    <property type="match status" value="1"/>
</dbReference>
<dbReference type="OrthoDB" id="5522373at2"/>
<protein>
    <recommendedName>
        <fullName evidence="3">Yeast cell wall synthesis Kre9/Knh1-like N-terminal domain-containing protein</fullName>
    </recommendedName>
</protein>
<evidence type="ECO:0000313" key="5">
    <source>
        <dbReference type="Proteomes" id="UP000008139"/>
    </source>
</evidence>
<evidence type="ECO:0000313" key="4">
    <source>
        <dbReference type="EMBL" id="AEA33348.1"/>
    </source>
</evidence>
<feature type="signal peptide" evidence="2">
    <location>
        <begin position="1"/>
        <end position="25"/>
    </location>
</feature>
<organism evidence="4 5">
    <name type="scientific">Hippea maritima (strain ATCC 700847 / DSM 10411 / MH2)</name>
    <dbReference type="NCBI Taxonomy" id="760142"/>
    <lineage>
        <taxon>Bacteria</taxon>
        <taxon>Pseudomonadati</taxon>
        <taxon>Campylobacterota</taxon>
        <taxon>Desulfurellia</taxon>
        <taxon>Desulfurellales</taxon>
        <taxon>Hippeaceae</taxon>
        <taxon>Hippea</taxon>
    </lineage>
</organism>
<evidence type="ECO:0000259" key="3">
    <source>
        <dbReference type="Pfam" id="PF10342"/>
    </source>
</evidence>
<proteinExistence type="predicted"/>
<dbReference type="InParanoid" id="F2LTM3"/>
<accession>F2LTM3</accession>
<reference evidence="5" key="2">
    <citation type="submission" date="2011-03" db="EMBL/GenBank/DDBJ databases">
        <title>The complete genome of Hippea maritima DSM 10411.</title>
        <authorList>
            <consortium name="US DOE Joint Genome Institute (JGI-PGF)"/>
            <person name="Lucas S."/>
            <person name="Copeland A."/>
            <person name="Lapidus A."/>
            <person name="Bruce D."/>
            <person name="Goodwin L."/>
            <person name="Pitluck S."/>
            <person name="Peters L."/>
            <person name="Kyrpides N."/>
            <person name="Mavromatis K."/>
            <person name="Pagani I."/>
            <person name="Ivanova N."/>
            <person name="Mikhailova N."/>
            <person name="Lu M."/>
            <person name="Detter J.C."/>
            <person name="Tapia R."/>
            <person name="Han C."/>
            <person name="Land M."/>
            <person name="Hauser L."/>
            <person name="Markowitz V."/>
            <person name="Cheng J.-F."/>
            <person name="Hugenholtz P."/>
            <person name="Woyke T."/>
            <person name="Wu D."/>
            <person name="Spring S."/>
            <person name="Schroeder M."/>
            <person name="Brambilla E."/>
            <person name="Klenk H.-P."/>
            <person name="Eisen J.A."/>
        </authorList>
    </citation>
    <scope>NUCLEOTIDE SEQUENCE [LARGE SCALE GENOMIC DNA]</scope>
    <source>
        <strain evidence="5">ATCC 700847 / DSM 10411 / MH2</strain>
    </source>
</reference>
<dbReference type="KEGG" id="hmr:Hipma_0371"/>
<gene>
    <name evidence="4" type="ordered locus">Hipma_0371</name>
</gene>